<dbReference type="Proteomes" id="UP000600365">
    <property type="component" value="Unassembled WGS sequence"/>
</dbReference>
<proteinExistence type="predicted"/>
<keyword evidence="3" id="KW-1185">Reference proteome</keyword>
<comment type="caution">
    <text evidence="2">The sequence shown here is derived from an EMBL/GenBank/DDBJ whole genome shotgun (WGS) entry which is preliminary data.</text>
</comment>
<accession>A0A917YA59</accession>
<gene>
    <name evidence="2" type="ORF">GCM10011579_056590</name>
</gene>
<evidence type="ECO:0000313" key="2">
    <source>
        <dbReference type="EMBL" id="GGN76017.1"/>
    </source>
</evidence>
<name>A0A917YA59_9ACTN</name>
<organism evidence="2 3">
    <name type="scientific">Streptomyces albiflavescens</name>
    <dbReference type="NCBI Taxonomy" id="1623582"/>
    <lineage>
        <taxon>Bacteria</taxon>
        <taxon>Bacillati</taxon>
        <taxon>Actinomycetota</taxon>
        <taxon>Actinomycetes</taxon>
        <taxon>Kitasatosporales</taxon>
        <taxon>Streptomycetaceae</taxon>
        <taxon>Streptomyces</taxon>
    </lineage>
</organism>
<evidence type="ECO:0008006" key="4">
    <source>
        <dbReference type="Google" id="ProtNLM"/>
    </source>
</evidence>
<dbReference type="PROSITE" id="PS51257">
    <property type="entry name" value="PROKAR_LIPOPROTEIN"/>
    <property type="match status" value="1"/>
</dbReference>
<evidence type="ECO:0000313" key="3">
    <source>
        <dbReference type="Proteomes" id="UP000600365"/>
    </source>
</evidence>
<dbReference type="AlphaFoldDB" id="A0A917YA59"/>
<feature type="region of interest" description="Disordered" evidence="1">
    <location>
        <begin position="64"/>
        <end position="86"/>
    </location>
</feature>
<evidence type="ECO:0000256" key="1">
    <source>
        <dbReference type="SAM" id="MobiDB-lite"/>
    </source>
</evidence>
<protein>
    <recommendedName>
        <fullName evidence="4">Lipoprotein</fullName>
    </recommendedName>
</protein>
<sequence length="172" mass="18125">MLRERPGTAAGPRRRVAAVLGVSAGALLLSGCGAVDLPLAAVRMGTDGAPRALIRPCGDDTYRGAALDGRPRSGGKGPATGGWDTKGEHGGDAAFPLFTPPADWKARHRGTQRLLPDHRYTLSFHHYVTGDSYNGVVEFTAEDITALKPGQVWADGRAMSPGEFEKLAEDSC</sequence>
<reference evidence="2 3" key="1">
    <citation type="journal article" date="2014" name="Int. J. Syst. Evol. Microbiol.">
        <title>Complete genome sequence of Corynebacterium casei LMG S-19264T (=DSM 44701T), isolated from a smear-ripened cheese.</title>
        <authorList>
            <consortium name="US DOE Joint Genome Institute (JGI-PGF)"/>
            <person name="Walter F."/>
            <person name="Albersmeier A."/>
            <person name="Kalinowski J."/>
            <person name="Ruckert C."/>
        </authorList>
    </citation>
    <scope>NUCLEOTIDE SEQUENCE [LARGE SCALE GENOMIC DNA]</scope>
    <source>
        <strain evidence="2 3">CGMCC 4.7111</strain>
    </source>
</reference>
<dbReference type="EMBL" id="BMMM01000011">
    <property type="protein sequence ID" value="GGN76017.1"/>
    <property type="molecule type" value="Genomic_DNA"/>
</dbReference>